<dbReference type="HOGENOM" id="CLU_2609808_0_0_1"/>
<accession>A0A0E0GQN7</accession>
<dbReference type="AlphaFoldDB" id="A0A0E0GQN7"/>
<dbReference type="Gramene" id="ONIVA03G27540.1">
    <property type="protein sequence ID" value="ONIVA03G27540.1"/>
    <property type="gene ID" value="ONIVA03G27540"/>
</dbReference>
<reference evidence="1" key="2">
    <citation type="submission" date="2018-04" db="EMBL/GenBank/DDBJ databases">
        <title>OnivRS2 (Oryza nivara Reference Sequence Version 2).</title>
        <authorList>
            <person name="Zhang J."/>
            <person name="Kudrna D."/>
            <person name="Lee S."/>
            <person name="Talag J."/>
            <person name="Rajasekar S."/>
            <person name="Welchert J."/>
            <person name="Hsing Y.-I."/>
            <person name="Wing R.A."/>
        </authorList>
    </citation>
    <scope>NUCLEOTIDE SEQUENCE [LARGE SCALE GENOMIC DNA]</scope>
    <source>
        <strain evidence="1">SL10</strain>
    </source>
</reference>
<proteinExistence type="predicted"/>
<dbReference type="EnsemblPlants" id="ONIVA03G27540.1">
    <property type="protein sequence ID" value="ONIVA03G27540.1"/>
    <property type="gene ID" value="ONIVA03G27540"/>
</dbReference>
<sequence length="80" mass="8838">MAVGHRQGKGGLEAGRIEGDGEVLQLWIDLLDLAPTYVICLVTIELVNDTPLLLCVSRNSESFQFPLRKCCTGYQHFSSN</sequence>
<reference evidence="1" key="1">
    <citation type="submission" date="2015-04" db="UniProtKB">
        <authorList>
            <consortium name="EnsemblPlants"/>
        </authorList>
    </citation>
    <scope>IDENTIFICATION</scope>
    <source>
        <strain evidence="1">SL10</strain>
    </source>
</reference>
<protein>
    <submittedName>
        <fullName evidence="1">Uncharacterized protein</fullName>
    </submittedName>
</protein>
<dbReference type="OMA" id="MAVGHRQ"/>
<evidence type="ECO:0000313" key="2">
    <source>
        <dbReference type="Proteomes" id="UP000006591"/>
    </source>
</evidence>
<evidence type="ECO:0000313" key="1">
    <source>
        <dbReference type="EnsemblPlants" id="ONIVA03G27540.1"/>
    </source>
</evidence>
<dbReference type="Proteomes" id="UP000006591">
    <property type="component" value="Chromosome 3"/>
</dbReference>
<name>A0A0E0GQN7_ORYNI</name>
<keyword evidence="2" id="KW-1185">Reference proteome</keyword>
<organism evidence="1">
    <name type="scientific">Oryza nivara</name>
    <name type="common">Indian wild rice</name>
    <name type="synonym">Oryza sativa f. spontanea</name>
    <dbReference type="NCBI Taxonomy" id="4536"/>
    <lineage>
        <taxon>Eukaryota</taxon>
        <taxon>Viridiplantae</taxon>
        <taxon>Streptophyta</taxon>
        <taxon>Embryophyta</taxon>
        <taxon>Tracheophyta</taxon>
        <taxon>Spermatophyta</taxon>
        <taxon>Magnoliopsida</taxon>
        <taxon>Liliopsida</taxon>
        <taxon>Poales</taxon>
        <taxon>Poaceae</taxon>
        <taxon>BOP clade</taxon>
        <taxon>Oryzoideae</taxon>
        <taxon>Oryzeae</taxon>
        <taxon>Oryzinae</taxon>
        <taxon>Oryza</taxon>
    </lineage>
</organism>